<dbReference type="FunFam" id="3.30.70.270:FF:000001">
    <property type="entry name" value="Diguanylate cyclase domain protein"/>
    <property type="match status" value="1"/>
</dbReference>
<dbReference type="GO" id="GO:0052621">
    <property type="term" value="F:diguanylate cyclase activity"/>
    <property type="evidence" value="ECO:0007669"/>
    <property type="project" value="UniProtKB-EC"/>
</dbReference>
<feature type="transmembrane region" description="Helical" evidence="3">
    <location>
        <begin position="156"/>
        <end position="177"/>
    </location>
</feature>
<evidence type="ECO:0000256" key="2">
    <source>
        <dbReference type="ARBA" id="ARBA00034247"/>
    </source>
</evidence>
<dbReference type="RefSeq" id="WP_094290318.1">
    <property type="nucleotide sequence ID" value="NZ_NOIG01000009.1"/>
</dbReference>
<keyword evidence="6" id="KW-1185">Reference proteome</keyword>
<comment type="caution">
    <text evidence="5">The sequence shown here is derived from an EMBL/GenBank/DDBJ whole genome shotgun (WGS) entry which is preliminary data.</text>
</comment>
<feature type="transmembrane region" description="Helical" evidence="3">
    <location>
        <begin position="189"/>
        <end position="208"/>
    </location>
</feature>
<organism evidence="5 6">
    <name type="scientific">Acidovorax kalamii</name>
    <dbReference type="NCBI Taxonomy" id="2004485"/>
    <lineage>
        <taxon>Bacteria</taxon>
        <taxon>Pseudomonadati</taxon>
        <taxon>Pseudomonadota</taxon>
        <taxon>Betaproteobacteria</taxon>
        <taxon>Burkholderiales</taxon>
        <taxon>Comamonadaceae</taxon>
        <taxon>Acidovorax</taxon>
    </lineage>
</organism>
<dbReference type="InterPro" id="IPR029787">
    <property type="entry name" value="Nucleotide_cyclase"/>
</dbReference>
<evidence type="ECO:0000313" key="5">
    <source>
        <dbReference type="EMBL" id="OYD49426.1"/>
    </source>
</evidence>
<keyword evidence="3" id="KW-1133">Transmembrane helix</keyword>
<feature type="transmembrane region" description="Helical" evidence="3">
    <location>
        <begin position="12"/>
        <end position="29"/>
    </location>
</feature>
<dbReference type="SUPFAM" id="SSF55073">
    <property type="entry name" value="Nucleotide cyclase"/>
    <property type="match status" value="1"/>
</dbReference>
<dbReference type="GO" id="GO:0043709">
    <property type="term" value="P:cell adhesion involved in single-species biofilm formation"/>
    <property type="evidence" value="ECO:0007669"/>
    <property type="project" value="TreeGrafter"/>
</dbReference>
<dbReference type="Pfam" id="PF00990">
    <property type="entry name" value="GGDEF"/>
    <property type="match status" value="1"/>
</dbReference>
<dbReference type="PROSITE" id="PS50887">
    <property type="entry name" value="GGDEF"/>
    <property type="match status" value="1"/>
</dbReference>
<dbReference type="OrthoDB" id="9813903at2"/>
<evidence type="ECO:0000256" key="3">
    <source>
        <dbReference type="SAM" id="Phobius"/>
    </source>
</evidence>
<dbReference type="AlphaFoldDB" id="A0A235EK54"/>
<comment type="catalytic activity">
    <reaction evidence="2">
        <text>2 GTP = 3',3'-c-di-GMP + 2 diphosphate</text>
        <dbReference type="Rhea" id="RHEA:24898"/>
        <dbReference type="ChEBI" id="CHEBI:33019"/>
        <dbReference type="ChEBI" id="CHEBI:37565"/>
        <dbReference type="ChEBI" id="CHEBI:58805"/>
        <dbReference type="EC" id="2.7.7.65"/>
    </reaction>
</comment>
<evidence type="ECO:0000313" key="6">
    <source>
        <dbReference type="Proteomes" id="UP000215441"/>
    </source>
</evidence>
<proteinExistence type="predicted"/>
<evidence type="ECO:0000256" key="1">
    <source>
        <dbReference type="ARBA" id="ARBA00012528"/>
    </source>
</evidence>
<dbReference type="EC" id="2.7.7.65" evidence="1"/>
<dbReference type="Gene3D" id="3.30.70.270">
    <property type="match status" value="1"/>
</dbReference>
<dbReference type="PANTHER" id="PTHR45138:SF9">
    <property type="entry name" value="DIGUANYLATE CYCLASE DGCM-RELATED"/>
    <property type="match status" value="1"/>
</dbReference>
<dbReference type="PANTHER" id="PTHR45138">
    <property type="entry name" value="REGULATORY COMPONENTS OF SENSORY TRANSDUCTION SYSTEM"/>
    <property type="match status" value="1"/>
</dbReference>
<feature type="transmembrane region" description="Helical" evidence="3">
    <location>
        <begin position="66"/>
        <end position="86"/>
    </location>
</feature>
<reference evidence="5 6" key="1">
    <citation type="submission" date="2017-07" db="EMBL/GenBank/DDBJ databases">
        <title>Acidovorax KNDSW TSA 6 genome sequence and assembly.</title>
        <authorList>
            <person name="Mayilraj S."/>
        </authorList>
    </citation>
    <scope>NUCLEOTIDE SEQUENCE [LARGE SCALE GENOMIC DNA]</scope>
    <source>
        <strain evidence="5 6">KNDSW-TSA6</strain>
    </source>
</reference>
<dbReference type="SMART" id="SM00267">
    <property type="entry name" value="GGDEF"/>
    <property type="match status" value="1"/>
</dbReference>
<dbReference type="InterPro" id="IPR000160">
    <property type="entry name" value="GGDEF_dom"/>
</dbReference>
<feature type="domain" description="GGDEF" evidence="4">
    <location>
        <begin position="244"/>
        <end position="377"/>
    </location>
</feature>
<dbReference type="NCBIfam" id="TIGR00254">
    <property type="entry name" value="GGDEF"/>
    <property type="match status" value="1"/>
</dbReference>
<dbReference type="GO" id="GO:1902201">
    <property type="term" value="P:negative regulation of bacterial-type flagellum-dependent cell motility"/>
    <property type="evidence" value="ECO:0007669"/>
    <property type="project" value="TreeGrafter"/>
</dbReference>
<accession>A0A235EK54</accession>
<dbReference type="InterPro" id="IPR043128">
    <property type="entry name" value="Rev_trsase/Diguanyl_cyclase"/>
</dbReference>
<dbReference type="EMBL" id="NOIG01000009">
    <property type="protein sequence ID" value="OYD49426.1"/>
    <property type="molecule type" value="Genomic_DNA"/>
</dbReference>
<protein>
    <recommendedName>
        <fullName evidence="1">diguanylate cyclase</fullName>
        <ecNumber evidence="1">2.7.7.65</ecNumber>
    </recommendedName>
</protein>
<dbReference type="GO" id="GO:0005886">
    <property type="term" value="C:plasma membrane"/>
    <property type="evidence" value="ECO:0007669"/>
    <property type="project" value="TreeGrafter"/>
</dbReference>
<dbReference type="InterPro" id="IPR050469">
    <property type="entry name" value="Diguanylate_Cyclase"/>
</dbReference>
<feature type="transmembrane region" description="Helical" evidence="3">
    <location>
        <begin position="98"/>
        <end position="119"/>
    </location>
</feature>
<dbReference type="Proteomes" id="UP000215441">
    <property type="component" value="Unassembled WGS sequence"/>
</dbReference>
<feature type="transmembrane region" description="Helical" evidence="3">
    <location>
        <begin position="41"/>
        <end position="60"/>
    </location>
</feature>
<gene>
    <name evidence="5" type="ORF">CBY09_14520</name>
</gene>
<sequence length="380" mass="40842">MGLQLDLPTVLLLYKTALVAGALSIFHVSRHSCRPRGFRPLAAAYLLLAIGAELAGQGEYQMLPLWLWTHTSLLLGTLGYALFWAGVRALSGRRRIPLPVLAAVPGGWLALGISTQFPLDNLLRAGAFHLTAAVALLASAHEVWRDRHTEPLPSRGLLAGLLLASAGIFALQLFLIATQATSPLGFARAFYALMFCHFGVALVVSSLSNERAEVRLQKVAQTDTLTGIGNRRWAMSMLPAQLPVGSAIAQLDLDHFKHINDHFGHAAGDRVLQAAAEALGNQLRGSDLLARWGGEEFLVYLPDAPTEHATAVAQRLCSAVAQIELSERGERIPVTVSIGLACVTRSGGPWADWLGAADQALYDAKRAGRNRVVVAPERRA</sequence>
<keyword evidence="3" id="KW-0472">Membrane</keyword>
<keyword evidence="3" id="KW-0812">Transmembrane</keyword>
<dbReference type="CDD" id="cd01949">
    <property type="entry name" value="GGDEF"/>
    <property type="match status" value="1"/>
</dbReference>
<evidence type="ECO:0000259" key="4">
    <source>
        <dbReference type="PROSITE" id="PS50887"/>
    </source>
</evidence>
<feature type="transmembrane region" description="Helical" evidence="3">
    <location>
        <begin position="125"/>
        <end position="144"/>
    </location>
</feature>
<name>A0A235EK54_9BURK</name>